<keyword evidence="1" id="KW-0732">Signal</keyword>
<reference evidence="2 3" key="1">
    <citation type="submission" date="2019-11" db="EMBL/GenBank/DDBJ databases">
        <authorList>
            <person name="Holert J."/>
        </authorList>
    </citation>
    <scope>NUCLEOTIDE SEQUENCE [LARGE SCALE GENOMIC DNA]</scope>
    <source>
        <strain evidence="2">SB11_3</strain>
    </source>
</reference>
<dbReference type="Gene3D" id="2.60.40.1890">
    <property type="entry name" value="PCu(A)C copper chaperone"/>
    <property type="match status" value="1"/>
</dbReference>
<dbReference type="SUPFAM" id="SSF110087">
    <property type="entry name" value="DR1885-like metal-binding protein"/>
    <property type="match status" value="1"/>
</dbReference>
<evidence type="ECO:0000256" key="1">
    <source>
        <dbReference type="SAM" id="SignalP"/>
    </source>
</evidence>
<dbReference type="InterPro" id="IPR007410">
    <property type="entry name" value="LpqE-like"/>
</dbReference>
<dbReference type="AlphaFoldDB" id="A0A5S9QAE1"/>
<evidence type="ECO:0000313" key="3">
    <source>
        <dbReference type="Proteomes" id="UP000441399"/>
    </source>
</evidence>
<dbReference type="EMBL" id="CACSIO010000023">
    <property type="protein sequence ID" value="CAA0114373.1"/>
    <property type="molecule type" value="Genomic_DNA"/>
</dbReference>
<dbReference type="PANTHER" id="PTHR36302">
    <property type="entry name" value="BLR7088 PROTEIN"/>
    <property type="match status" value="1"/>
</dbReference>
<evidence type="ECO:0000313" key="2">
    <source>
        <dbReference type="EMBL" id="CAA0114373.1"/>
    </source>
</evidence>
<feature type="chain" id="PRO_5025040620" description="Copper chaperone PCu(A)C" evidence="1">
    <location>
        <begin position="23"/>
        <end position="158"/>
    </location>
</feature>
<accession>A0A5S9QAE1</accession>
<organism evidence="2 3">
    <name type="scientific">BD1-7 clade bacterium</name>
    <dbReference type="NCBI Taxonomy" id="2029982"/>
    <lineage>
        <taxon>Bacteria</taxon>
        <taxon>Pseudomonadati</taxon>
        <taxon>Pseudomonadota</taxon>
        <taxon>Gammaproteobacteria</taxon>
        <taxon>Cellvibrionales</taxon>
        <taxon>Spongiibacteraceae</taxon>
        <taxon>BD1-7 clade</taxon>
    </lineage>
</organism>
<dbReference type="OrthoDB" id="9796962at2"/>
<dbReference type="Proteomes" id="UP000441399">
    <property type="component" value="Unassembled WGS sequence"/>
</dbReference>
<dbReference type="InterPro" id="IPR036182">
    <property type="entry name" value="PCuAC_sf"/>
</dbReference>
<feature type="signal peptide" evidence="1">
    <location>
        <begin position="1"/>
        <end position="22"/>
    </location>
</feature>
<evidence type="ECO:0008006" key="4">
    <source>
        <dbReference type="Google" id="ProtNLM"/>
    </source>
</evidence>
<dbReference type="PANTHER" id="PTHR36302:SF1">
    <property type="entry name" value="COPPER CHAPERONE PCU(A)C"/>
    <property type="match status" value="1"/>
</dbReference>
<proteinExistence type="predicted"/>
<dbReference type="InterPro" id="IPR058248">
    <property type="entry name" value="Lxx211020-like"/>
</dbReference>
<protein>
    <recommendedName>
        <fullName evidence="4">Copper chaperone PCu(A)C</fullName>
    </recommendedName>
</protein>
<keyword evidence="3" id="KW-1185">Reference proteome</keyword>
<name>A0A5S9QAE1_9GAMM</name>
<gene>
    <name evidence="2" type="ORF">OPDIPICF_01592</name>
</gene>
<dbReference type="Pfam" id="PF04314">
    <property type="entry name" value="PCuAC"/>
    <property type="match status" value="1"/>
</dbReference>
<sequence length="158" mass="17115">MTMASAFRQFLLILLVSAGAFAVADGVQVNDAWVRGLPPGQPVTAAFLTLHNTGDSVVSLEQMSSPVAKRVELHSHAMVDGTMQMRKVEQLSLQPDETLVLAPGGYHLMLFGLQRPLRDGEEVQLNLCFDETCVKVTAPVVSVLKESSHAHSGHAHHH</sequence>